<evidence type="ECO:0000313" key="8">
    <source>
        <dbReference type="EMBL" id="MFD2255057.1"/>
    </source>
</evidence>
<evidence type="ECO:0000256" key="2">
    <source>
        <dbReference type="ARBA" id="ARBA00023015"/>
    </source>
</evidence>
<dbReference type="PANTHER" id="PTHR43133:SF8">
    <property type="entry name" value="RNA POLYMERASE SIGMA FACTOR HI_1459-RELATED"/>
    <property type="match status" value="1"/>
</dbReference>
<dbReference type="Pfam" id="PF04542">
    <property type="entry name" value="Sigma70_r2"/>
    <property type="match status" value="1"/>
</dbReference>
<name>A0ABW5D2N6_9BACT</name>
<evidence type="ECO:0000256" key="4">
    <source>
        <dbReference type="ARBA" id="ARBA00023125"/>
    </source>
</evidence>
<dbReference type="InterPro" id="IPR007627">
    <property type="entry name" value="RNA_pol_sigma70_r2"/>
</dbReference>
<dbReference type="InterPro" id="IPR013324">
    <property type="entry name" value="RNA_pol_sigma_r3/r4-like"/>
</dbReference>
<keyword evidence="2" id="KW-0805">Transcription regulation</keyword>
<dbReference type="InterPro" id="IPR036388">
    <property type="entry name" value="WH-like_DNA-bd_sf"/>
</dbReference>
<evidence type="ECO:0000256" key="3">
    <source>
        <dbReference type="ARBA" id="ARBA00023082"/>
    </source>
</evidence>
<reference evidence="9" key="1">
    <citation type="journal article" date="2019" name="Int. J. Syst. Evol. Microbiol.">
        <title>The Global Catalogue of Microorganisms (GCM) 10K type strain sequencing project: providing services to taxonomists for standard genome sequencing and annotation.</title>
        <authorList>
            <consortium name="The Broad Institute Genomics Platform"/>
            <consortium name="The Broad Institute Genome Sequencing Center for Infectious Disease"/>
            <person name="Wu L."/>
            <person name="Ma J."/>
        </authorList>
    </citation>
    <scope>NUCLEOTIDE SEQUENCE [LARGE SCALE GENOMIC DNA]</scope>
    <source>
        <strain evidence="9">CGMCC 4.7106</strain>
    </source>
</reference>
<dbReference type="Pfam" id="PF08281">
    <property type="entry name" value="Sigma70_r4_2"/>
    <property type="match status" value="1"/>
</dbReference>
<dbReference type="InterPro" id="IPR014284">
    <property type="entry name" value="RNA_pol_sigma-70_dom"/>
</dbReference>
<organism evidence="8 9">
    <name type="scientific">Luteolibacter algae</name>
    <dbReference type="NCBI Taxonomy" id="454151"/>
    <lineage>
        <taxon>Bacteria</taxon>
        <taxon>Pseudomonadati</taxon>
        <taxon>Verrucomicrobiota</taxon>
        <taxon>Verrucomicrobiia</taxon>
        <taxon>Verrucomicrobiales</taxon>
        <taxon>Verrucomicrobiaceae</taxon>
        <taxon>Luteolibacter</taxon>
    </lineage>
</organism>
<proteinExistence type="inferred from homology"/>
<accession>A0ABW5D2N6</accession>
<dbReference type="Gene3D" id="1.10.1740.10">
    <property type="match status" value="1"/>
</dbReference>
<comment type="similarity">
    <text evidence="1">Belongs to the sigma-70 factor family. ECF subfamily.</text>
</comment>
<keyword evidence="4" id="KW-0238">DNA-binding</keyword>
<dbReference type="InterPro" id="IPR039425">
    <property type="entry name" value="RNA_pol_sigma-70-like"/>
</dbReference>
<dbReference type="PANTHER" id="PTHR43133">
    <property type="entry name" value="RNA POLYMERASE ECF-TYPE SIGMA FACTO"/>
    <property type="match status" value="1"/>
</dbReference>
<keyword evidence="9" id="KW-1185">Reference proteome</keyword>
<feature type="domain" description="RNA polymerase sigma factor 70 region 4 type 2" evidence="7">
    <location>
        <begin position="135"/>
        <end position="175"/>
    </location>
</feature>
<gene>
    <name evidence="8" type="ORF">ACFSSA_00060</name>
</gene>
<keyword evidence="3" id="KW-0731">Sigma factor</keyword>
<dbReference type="Proteomes" id="UP001597375">
    <property type="component" value="Unassembled WGS sequence"/>
</dbReference>
<protein>
    <submittedName>
        <fullName evidence="8">RNA polymerase sigma factor</fullName>
    </submittedName>
</protein>
<evidence type="ECO:0000256" key="5">
    <source>
        <dbReference type="ARBA" id="ARBA00023163"/>
    </source>
</evidence>
<dbReference type="EMBL" id="JBHUIT010000001">
    <property type="protein sequence ID" value="MFD2255057.1"/>
    <property type="molecule type" value="Genomic_DNA"/>
</dbReference>
<evidence type="ECO:0000313" key="9">
    <source>
        <dbReference type="Proteomes" id="UP001597375"/>
    </source>
</evidence>
<dbReference type="InterPro" id="IPR013325">
    <property type="entry name" value="RNA_pol_sigma_r2"/>
</dbReference>
<dbReference type="SUPFAM" id="SSF88946">
    <property type="entry name" value="Sigma2 domain of RNA polymerase sigma factors"/>
    <property type="match status" value="1"/>
</dbReference>
<dbReference type="RefSeq" id="WP_386817719.1">
    <property type="nucleotide sequence ID" value="NZ_JBHUIT010000001.1"/>
</dbReference>
<keyword evidence="5" id="KW-0804">Transcription</keyword>
<evidence type="ECO:0000259" key="7">
    <source>
        <dbReference type="Pfam" id="PF08281"/>
    </source>
</evidence>
<evidence type="ECO:0000259" key="6">
    <source>
        <dbReference type="Pfam" id="PF04542"/>
    </source>
</evidence>
<dbReference type="NCBIfam" id="TIGR02937">
    <property type="entry name" value="sigma70-ECF"/>
    <property type="match status" value="1"/>
</dbReference>
<evidence type="ECO:0000256" key="1">
    <source>
        <dbReference type="ARBA" id="ARBA00010641"/>
    </source>
</evidence>
<dbReference type="Gene3D" id="1.10.10.10">
    <property type="entry name" value="Winged helix-like DNA-binding domain superfamily/Winged helix DNA-binding domain"/>
    <property type="match status" value="1"/>
</dbReference>
<dbReference type="InterPro" id="IPR013249">
    <property type="entry name" value="RNA_pol_sigma70_r4_t2"/>
</dbReference>
<comment type="caution">
    <text evidence="8">The sequence shown here is derived from an EMBL/GenBank/DDBJ whole genome shotgun (WGS) entry which is preliminary data.</text>
</comment>
<dbReference type="SUPFAM" id="SSF88659">
    <property type="entry name" value="Sigma3 and sigma4 domains of RNA polymerase sigma factors"/>
    <property type="match status" value="1"/>
</dbReference>
<sequence length="184" mass="21925">MEIQETQHETAEARQERREKAVLEAIQEHREELMRYLIGHTGNKYDADDIFQQLWWYALRRGKPEKIVRIGWLKTKARSLFYDSIRSRDRKKETEIPEGLENKQVSLAFQLSHFDNEQEARAKFWSEHPISDIEEEKKEALWLHARYGFTFEEVGERLNVSSSTAHEWASEARKRVANYLNSES</sequence>
<feature type="domain" description="RNA polymerase sigma-70 region 2" evidence="6">
    <location>
        <begin position="26"/>
        <end position="90"/>
    </location>
</feature>